<evidence type="ECO:0000256" key="1">
    <source>
        <dbReference type="SAM" id="Phobius"/>
    </source>
</evidence>
<dbReference type="RefSeq" id="WP_389217178.1">
    <property type="nucleotide sequence ID" value="NZ_JBIACJ010000003.1"/>
</dbReference>
<dbReference type="InterPro" id="IPR013324">
    <property type="entry name" value="RNA_pol_sigma_r3/r4-like"/>
</dbReference>
<dbReference type="Gene3D" id="2.60.40.1630">
    <property type="entry name" value="bacillus anthracis domain"/>
    <property type="match status" value="1"/>
</dbReference>
<proteinExistence type="predicted"/>
<feature type="domain" description="RNA polymerase sigma-70 region 4" evidence="2">
    <location>
        <begin position="108"/>
        <end position="151"/>
    </location>
</feature>
<dbReference type="SUPFAM" id="SSF88659">
    <property type="entry name" value="Sigma3 and sigma4 domains of RNA polymerase sigma factors"/>
    <property type="match status" value="1"/>
</dbReference>
<keyword evidence="5" id="KW-1185">Reference proteome</keyword>
<evidence type="ECO:0000313" key="4">
    <source>
        <dbReference type="EMBL" id="MFE8696003.1"/>
    </source>
</evidence>
<name>A0ABW6JZ32_9BACI</name>
<dbReference type="CDD" id="cd06171">
    <property type="entry name" value="Sigma70_r4"/>
    <property type="match status" value="1"/>
</dbReference>
<dbReference type="EMBL" id="JBIACJ010000003">
    <property type="protein sequence ID" value="MFE8696003.1"/>
    <property type="molecule type" value="Genomic_DNA"/>
</dbReference>
<accession>A0ABW6JZ32</accession>
<evidence type="ECO:0000313" key="5">
    <source>
        <dbReference type="Proteomes" id="UP001601058"/>
    </source>
</evidence>
<dbReference type="Pfam" id="PF13786">
    <property type="entry name" value="DUF4179"/>
    <property type="match status" value="1"/>
</dbReference>
<dbReference type="Proteomes" id="UP001601058">
    <property type="component" value="Unassembled WGS sequence"/>
</dbReference>
<organism evidence="4 5">
    <name type="scientific">Cytobacillus mangrovibacter</name>
    <dbReference type="NCBI Taxonomy" id="3299024"/>
    <lineage>
        <taxon>Bacteria</taxon>
        <taxon>Bacillati</taxon>
        <taxon>Bacillota</taxon>
        <taxon>Bacilli</taxon>
        <taxon>Bacillales</taxon>
        <taxon>Bacillaceae</taxon>
        <taxon>Cytobacillus</taxon>
    </lineage>
</organism>
<keyword evidence="1" id="KW-0812">Transmembrane</keyword>
<dbReference type="Pfam" id="PF04545">
    <property type="entry name" value="Sigma70_r4"/>
    <property type="match status" value="1"/>
</dbReference>
<reference evidence="4 5" key="1">
    <citation type="submission" date="2024-08" db="EMBL/GenBank/DDBJ databases">
        <title>Two novel Cytobacillus novel species.</title>
        <authorList>
            <person name="Liu G."/>
        </authorList>
    </citation>
    <scope>NUCLEOTIDE SEQUENCE [LARGE SCALE GENOMIC DNA]</scope>
    <source>
        <strain evidence="4 5">FJAT-53684</strain>
    </source>
</reference>
<evidence type="ECO:0000259" key="2">
    <source>
        <dbReference type="Pfam" id="PF04545"/>
    </source>
</evidence>
<comment type="caution">
    <text evidence="4">The sequence shown here is derived from an EMBL/GenBank/DDBJ whole genome shotgun (WGS) entry which is preliminary data.</text>
</comment>
<dbReference type="InterPro" id="IPR007630">
    <property type="entry name" value="RNA_pol_sigma70_r4"/>
</dbReference>
<feature type="domain" description="DUF4179" evidence="3">
    <location>
        <begin position="243"/>
        <end position="326"/>
    </location>
</feature>
<dbReference type="InterPro" id="IPR025436">
    <property type="entry name" value="DUF4179"/>
</dbReference>
<keyword evidence="1" id="KW-0472">Membrane</keyword>
<gene>
    <name evidence="4" type="ORF">ACFYKT_06525</name>
</gene>
<sequence>MIPEKINSNRLTANFQMRLDSIVDWFDRNKESFYTLGWSYLKNQKQMDELFYRVILKIHKELPRLKRETSLEVWVASLFIKTCRALSANRSEGSEQQKDVFDALDQGKENEKEAIVLTYGIGFTLEEVAEILQASVEEIKGLLFSGIQSFREQLGDGSQFDGCKENHPLYIDYLERTLERSKKVDFEVHIYHCRNCQEDLATFQEVMLKLPYMFVDIQLPPGFMEKVKGRLAEKEVRRQLRVKKRKKIGLVFASIFALFISTGFLTGWFSQLYYSWTEEDPQLRQFLQHDYGERLNLEAENNGVKITIKSAIADDIQTLIFYEIEDMNEDNQYMMNFYEGAWVENESDILDSSAYRKYYQPTQNNEEKNVYHGKMSLLPITEEKGTIKLKVTKLQKLANDPSRPDGFMFYEGSEYETGEWSFEIPITKYPSVEYEIDEEIEIEGIPIYFNKFTVAPTTTLLQYAILNEQYEKRIDYVNFDSIEVDEKKLEIDPYSMGNGYQAHFDPLFEKKPKEVHVRFGSIHLSIQDHKRIELDASKGYPQLFEYAGSTISIDKLEIGTPSKMVISDHQIKNRQYDYFHFQVIGEDENEIISMGTARDEFVIVDKSGKEYDLNRGPIPYETLEWPRRFTTVQNVQLHNVNSEEKVIPKVLEIYGYNTTKYVDDVVRILLD</sequence>
<dbReference type="InterPro" id="IPR036388">
    <property type="entry name" value="WH-like_DNA-bd_sf"/>
</dbReference>
<protein>
    <submittedName>
        <fullName evidence="4">DUF4179 domain-containing protein</fullName>
    </submittedName>
</protein>
<keyword evidence="1" id="KW-1133">Transmembrane helix</keyword>
<dbReference type="Gene3D" id="1.10.10.10">
    <property type="entry name" value="Winged helix-like DNA-binding domain superfamily/Winged helix DNA-binding domain"/>
    <property type="match status" value="1"/>
</dbReference>
<feature type="transmembrane region" description="Helical" evidence="1">
    <location>
        <begin position="248"/>
        <end position="269"/>
    </location>
</feature>
<evidence type="ECO:0000259" key="3">
    <source>
        <dbReference type="Pfam" id="PF13786"/>
    </source>
</evidence>